<dbReference type="PROSITE" id="PS01315">
    <property type="entry name" value="CDS"/>
    <property type="match status" value="1"/>
</dbReference>
<keyword evidence="10 18" id="KW-0808">Transferase</keyword>
<evidence type="ECO:0000256" key="12">
    <source>
        <dbReference type="ARBA" id="ARBA00022695"/>
    </source>
</evidence>
<evidence type="ECO:0000256" key="10">
    <source>
        <dbReference type="ARBA" id="ARBA00022679"/>
    </source>
</evidence>
<dbReference type="AlphaFoldDB" id="A0A3S7J9U1"/>
<evidence type="ECO:0000256" key="16">
    <source>
        <dbReference type="ARBA" id="ARBA00023209"/>
    </source>
</evidence>
<dbReference type="GO" id="GO:0005886">
    <property type="term" value="C:plasma membrane"/>
    <property type="evidence" value="ECO:0007669"/>
    <property type="project" value="UniProtKB-SubCell"/>
</dbReference>
<comment type="catalytic activity">
    <reaction evidence="1 18">
        <text>a 1,2-diacyl-sn-glycero-3-phosphate + CTP + H(+) = a CDP-1,2-diacyl-sn-glycerol + diphosphate</text>
        <dbReference type="Rhea" id="RHEA:16229"/>
        <dbReference type="ChEBI" id="CHEBI:15378"/>
        <dbReference type="ChEBI" id="CHEBI:33019"/>
        <dbReference type="ChEBI" id="CHEBI:37563"/>
        <dbReference type="ChEBI" id="CHEBI:58332"/>
        <dbReference type="ChEBI" id="CHEBI:58608"/>
        <dbReference type="EC" id="2.7.7.41"/>
    </reaction>
</comment>
<organism evidence="20 21">
    <name type="scientific">Candidatus Kinetoplastidibacterium kentomonadis</name>
    <dbReference type="NCBI Taxonomy" id="1576550"/>
    <lineage>
        <taxon>Bacteria</taxon>
        <taxon>Pseudomonadati</taxon>
        <taxon>Pseudomonadota</taxon>
        <taxon>Betaproteobacteria</taxon>
        <taxon>Candidatus Kinetoplastidibacterium</taxon>
    </lineage>
</organism>
<evidence type="ECO:0000256" key="4">
    <source>
        <dbReference type="ARBA" id="ARBA00005189"/>
    </source>
</evidence>
<proteinExistence type="inferred from homology"/>
<evidence type="ECO:0000256" key="1">
    <source>
        <dbReference type="ARBA" id="ARBA00001698"/>
    </source>
</evidence>
<evidence type="ECO:0000256" key="13">
    <source>
        <dbReference type="ARBA" id="ARBA00022989"/>
    </source>
</evidence>
<feature type="transmembrane region" description="Helical" evidence="19">
    <location>
        <begin position="115"/>
        <end position="136"/>
    </location>
</feature>
<evidence type="ECO:0000256" key="17">
    <source>
        <dbReference type="ARBA" id="ARBA00023264"/>
    </source>
</evidence>
<dbReference type="Pfam" id="PF01148">
    <property type="entry name" value="CTP_transf_1"/>
    <property type="match status" value="1"/>
</dbReference>
<dbReference type="GO" id="GO:0016024">
    <property type="term" value="P:CDP-diacylglycerol biosynthetic process"/>
    <property type="evidence" value="ECO:0007669"/>
    <property type="project" value="UniProtKB-UniPathway"/>
</dbReference>
<dbReference type="GO" id="GO:0004605">
    <property type="term" value="F:phosphatidate cytidylyltransferase activity"/>
    <property type="evidence" value="ECO:0007669"/>
    <property type="project" value="UniProtKB-EC"/>
</dbReference>
<dbReference type="KEGG" id="kso:CKSOR_00308"/>
<keyword evidence="11 18" id="KW-0812">Transmembrane</keyword>
<evidence type="ECO:0000256" key="8">
    <source>
        <dbReference type="ARBA" id="ARBA00022475"/>
    </source>
</evidence>
<accession>A0A3S7J9U1</accession>
<dbReference type="EC" id="2.7.7.41" evidence="6 18"/>
<evidence type="ECO:0000256" key="3">
    <source>
        <dbReference type="ARBA" id="ARBA00005119"/>
    </source>
</evidence>
<gene>
    <name evidence="20" type="primary">cdsA</name>
    <name evidence="20" type="ORF">CKSOR_00308</name>
</gene>
<feature type="transmembrane region" description="Helical" evidence="19">
    <location>
        <begin position="212"/>
        <end position="234"/>
    </location>
</feature>
<feature type="transmembrane region" description="Helical" evidence="19">
    <location>
        <begin position="51"/>
        <end position="69"/>
    </location>
</feature>
<feature type="transmembrane region" description="Helical" evidence="19">
    <location>
        <begin position="6"/>
        <end position="39"/>
    </location>
</feature>
<dbReference type="InterPro" id="IPR000374">
    <property type="entry name" value="PC_trans"/>
</dbReference>
<dbReference type="Proteomes" id="UP000266796">
    <property type="component" value="Chromosome"/>
</dbReference>
<comment type="pathway">
    <text evidence="3 18">Phospholipid metabolism; CDP-diacylglycerol biosynthesis; CDP-diacylglycerol from sn-glycerol 3-phosphate: step 3/3.</text>
</comment>
<dbReference type="PANTHER" id="PTHR46382:SF1">
    <property type="entry name" value="PHOSPHATIDATE CYTIDYLYLTRANSFERASE"/>
    <property type="match status" value="1"/>
</dbReference>
<evidence type="ECO:0000256" key="15">
    <source>
        <dbReference type="ARBA" id="ARBA00023136"/>
    </source>
</evidence>
<evidence type="ECO:0000313" key="21">
    <source>
        <dbReference type="Proteomes" id="UP000266796"/>
    </source>
</evidence>
<comment type="subcellular location">
    <subcellularLocation>
        <location evidence="2">Cell membrane</location>
        <topology evidence="2">Multi-pass membrane protein</topology>
    </subcellularLocation>
</comment>
<comment type="similarity">
    <text evidence="5 18">Belongs to the CDS family.</text>
</comment>
<keyword evidence="17" id="KW-1208">Phospholipid metabolism</keyword>
<keyword evidence="16" id="KW-0594">Phospholipid biosynthesis</keyword>
<evidence type="ECO:0000256" key="11">
    <source>
        <dbReference type="ARBA" id="ARBA00022692"/>
    </source>
</evidence>
<keyword evidence="8" id="KW-1003">Cell membrane</keyword>
<dbReference type="OrthoDB" id="9799199at2"/>
<dbReference type="RefSeq" id="WP_108673840.1">
    <property type="nucleotide sequence ID" value="NZ_CP025628.1"/>
</dbReference>
<keyword evidence="21" id="KW-1185">Reference proteome</keyword>
<reference evidence="20 21" key="1">
    <citation type="journal article" date="2018" name="Parasitology">
        <title>The reduced genome of Candidatus Kinetoplastibacterium sorsogonicusi, the endosymbiont of Kentomonas sorsogonicus (Trypanosomatidae): loss of the haem-synthesis pathway.</title>
        <authorList>
            <person name="Silva F.M."/>
            <person name="Kostygov A.Y."/>
            <person name="Spodareva V.V."/>
            <person name="Butenko A."/>
            <person name="Tossou R."/>
            <person name="Lukes J."/>
            <person name="Yurchenko V."/>
            <person name="Alves J.M.P."/>
        </authorList>
    </citation>
    <scope>NUCLEOTIDE SEQUENCE [LARGE SCALE GENOMIC DNA]</scope>
    <source>
        <strain evidence="20 21">MF-08</strain>
    </source>
</reference>
<evidence type="ECO:0000256" key="14">
    <source>
        <dbReference type="ARBA" id="ARBA00023098"/>
    </source>
</evidence>
<dbReference type="PANTHER" id="PTHR46382">
    <property type="entry name" value="PHOSPHATIDATE CYTIDYLYLTRANSFERASE"/>
    <property type="match status" value="1"/>
</dbReference>
<comment type="pathway">
    <text evidence="4">Lipid metabolism.</text>
</comment>
<dbReference type="EMBL" id="CP025628">
    <property type="protein sequence ID" value="AWD32429.1"/>
    <property type="molecule type" value="Genomic_DNA"/>
</dbReference>
<feature type="transmembrane region" description="Helical" evidence="19">
    <location>
        <begin position="142"/>
        <end position="161"/>
    </location>
</feature>
<evidence type="ECO:0000256" key="6">
    <source>
        <dbReference type="ARBA" id="ARBA00012487"/>
    </source>
</evidence>
<keyword evidence="9" id="KW-0444">Lipid biosynthesis</keyword>
<name>A0A3S7J9U1_9PROT</name>
<evidence type="ECO:0000256" key="9">
    <source>
        <dbReference type="ARBA" id="ARBA00022516"/>
    </source>
</evidence>
<protein>
    <recommendedName>
        <fullName evidence="7 18">Phosphatidate cytidylyltransferase</fullName>
        <ecNumber evidence="6 18">2.7.7.41</ecNumber>
    </recommendedName>
</protein>
<evidence type="ECO:0000256" key="7">
    <source>
        <dbReference type="ARBA" id="ARBA00019373"/>
    </source>
</evidence>
<evidence type="ECO:0000313" key="20">
    <source>
        <dbReference type="EMBL" id="AWD32429.1"/>
    </source>
</evidence>
<feature type="transmembrane region" description="Helical" evidence="19">
    <location>
        <begin position="81"/>
        <end position="103"/>
    </location>
</feature>
<sequence>MLINRILTSIMLVLVLLISFKNYYFFAILLTLTFSLLLIEWLSLTIYNNHNYDIHIFIISILLMFYIFYCFEKNNILVPLIYNFVIPLVVLIWLFIITPYILYIIISKKKYKLNLFWSFFALPACVSAWFSIIYFYQQFGGFFIVTLFSVVWSVDILAYFIGKLFGGYNITYNISPNKTISGYISGILGSIICIYIHTFFNGSFGFFLFEKYSLKITLIIAVFLGFISIIGDLFESLLKRCKDCKDSGKLLPGHGGIYDRLDSILPIAPIAIILCGV</sequence>
<keyword evidence="12 18" id="KW-0548">Nucleotidyltransferase</keyword>
<keyword evidence="14" id="KW-0443">Lipid metabolism</keyword>
<evidence type="ECO:0000256" key="5">
    <source>
        <dbReference type="ARBA" id="ARBA00010185"/>
    </source>
</evidence>
<keyword evidence="13 19" id="KW-1133">Transmembrane helix</keyword>
<evidence type="ECO:0000256" key="19">
    <source>
        <dbReference type="SAM" id="Phobius"/>
    </source>
</evidence>
<evidence type="ECO:0000256" key="18">
    <source>
        <dbReference type="RuleBase" id="RU003938"/>
    </source>
</evidence>
<dbReference type="UniPathway" id="UPA00557">
    <property type="reaction ID" value="UER00614"/>
</dbReference>
<keyword evidence="15 19" id="KW-0472">Membrane</keyword>
<feature type="transmembrane region" description="Helical" evidence="19">
    <location>
        <begin position="182"/>
        <end position="200"/>
    </location>
</feature>
<evidence type="ECO:0000256" key="2">
    <source>
        <dbReference type="ARBA" id="ARBA00004651"/>
    </source>
</evidence>